<feature type="transmembrane region" description="Helical" evidence="1">
    <location>
        <begin position="16"/>
        <end position="38"/>
    </location>
</feature>
<gene>
    <name evidence="2" type="ORF">CRI94_16135</name>
</gene>
<keyword evidence="1" id="KW-0812">Transmembrane</keyword>
<organism evidence="2 3">
    <name type="scientific">Longibacter salinarum</name>
    <dbReference type="NCBI Taxonomy" id="1850348"/>
    <lineage>
        <taxon>Bacteria</taxon>
        <taxon>Pseudomonadati</taxon>
        <taxon>Rhodothermota</taxon>
        <taxon>Rhodothermia</taxon>
        <taxon>Rhodothermales</taxon>
        <taxon>Salisaetaceae</taxon>
        <taxon>Longibacter</taxon>
    </lineage>
</organism>
<protein>
    <recommendedName>
        <fullName evidence="4">DUF3649 domain-containing protein</fullName>
    </recommendedName>
</protein>
<evidence type="ECO:0000313" key="2">
    <source>
        <dbReference type="EMBL" id="PEN11315.1"/>
    </source>
</evidence>
<sequence>MKYDWTTAEAFGRGSASLLASSALFVAFSYLCVTALPVAHSTGMAIGIMAGFPLWVGAGCYAVLARTSVRAWVVLAGATLLLSAWAFLSIHFL</sequence>
<dbReference type="RefSeq" id="WP_098078450.1">
    <property type="nucleotide sequence ID" value="NZ_PDEQ01000010.1"/>
</dbReference>
<evidence type="ECO:0008006" key="4">
    <source>
        <dbReference type="Google" id="ProtNLM"/>
    </source>
</evidence>
<accession>A0A2A8CU03</accession>
<dbReference type="EMBL" id="PDEQ01000010">
    <property type="protein sequence ID" value="PEN11315.1"/>
    <property type="molecule type" value="Genomic_DNA"/>
</dbReference>
<keyword evidence="1" id="KW-1133">Transmembrane helix</keyword>
<evidence type="ECO:0000313" key="3">
    <source>
        <dbReference type="Proteomes" id="UP000220102"/>
    </source>
</evidence>
<dbReference type="Proteomes" id="UP000220102">
    <property type="component" value="Unassembled WGS sequence"/>
</dbReference>
<comment type="caution">
    <text evidence="2">The sequence shown here is derived from an EMBL/GenBank/DDBJ whole genome shotgun (WGS) entry which is preliminary data.</text>
</comment>
<dbReference type="AlphaFoldDB" id="A0A2A8CU03"/>
<keyword evidence="1" id="KW-0472">Membrane</keyword>
<feature type="transmembrane region" description="Helical" evidence="1">
    <location>
        <begin position="71"/>
        <end position="92"/>
    </location>
</feature>
<keyword evidence="3" id="KW-1185">Reference proteome</keyword>
<reference evidence="2 3" key="1">
    <citation type="submission" date="2017-10" db="EMBL/GenBank/DDBJ databases">
        <title>Draft genome of Longibacter Salinarum.</title>
        <authorList>
            <person name="Goh K.M."/>
            <person name="Shamsir M.S."/>
            <person name="Lim S.W."/>
        </authorList>
    </citation>
    <scope>NUCLEOTIDE SEQUENCE [LARGE SCALE GENOMIC DNA]</scope>
    <source>
        <strain evidence="2 3">KCTC 52045</strain>
    </source>
</reference>
<name>A0A2A8CU03_9BACT</name>
<dbReference type="OrthoDB" id="9964333at2"/>
<proteinExistence type="predicted"/>
<feature type="transmembrane region" description="Helical" evidence="1">
    <location>
        <begin position="44"/>
        <end position="64"/>
    </location>
</feature>
<evidence type="ECO:0000256" key="1">
    <source>
        <dbReference type="SAM" id="Phobius"/>
    </source>
</evidence>